<reference evidence="10 11" key="1">
    <citation type="submission" date="2020-08" db="EMBL/GenBank/DDBJ databases">
        <title>Genomic Encyclopedia of Type Strains, Phase IV (KMG-IV): sequencing the most valuable type-strain genomes for metagenomic binning, comparative biology and taxonomic classification.</title>
        <authorList>
            <person name="Goeker M."/>
        </authorList>
    </citation>
    <scope>NUCLEOTIDE SEQUENCE [LARGE SCALE GENOMIC DNA]</scope>
    <source>
        <strain evidence="10 11">DSM 40141</strain>
    </source>
</reference>
<evidence type="ECO:0000256" key="3">
    <source>
        <dbReference type="ARBA" id="ARBA00022982"/>
    </source>
</evidence>
<dbReference type="GO" id="GO:0005829">
    <property type="term" value="C:cytosol"/>
    <property type="evidence" value="ECO:0007669"/>
    <property type="project" value="TreeGrafter"/>
</dbReference>
<dbReference type="PANTHER" id="PTHR45663:SF11">
    <property type="entry name" value="GEO12009P1"/>
    <property type="match status" value="1"/>
</dbReference>
<dbReference type="RefSeq" id="WP_308437333.1">
    <property type="nucleotide sequence ID" value="NZ_BNBN01000006.1"/>
</dbReference>
<dbReference type="Proteomes" id="UP000540423">
    <property type="component" value="Unassembled WGS sequence"/>
</dbReference>
<dbReference type="PANTHER" id="PTHR45663">
    <property type="entry name" value="GEO12009P1"/>
    <property type="match status" value="1"/>
</dbReference>
<keyword evidence="4 8" id="KW-1015">Disulfide bond</keyword>
<dbReference type="Gene3D" id="3.40.30.10">
    <property type="entry name" value="Glutaredoxin"/>
    <property type="match status" value="1"/>
</dbReference>
<evidence type="ECO:0000256" key="6">
    <source>
        <dbReference type="NCBIfam" id="TIGR01068"/>
    </source>
</evidence>
<evidence type="ECO:0000256" key="7">
    <source>
        <dbReference type="PIRNR" id="PIRNR000077"/>
    </source>
</evidence>
<keyword evidence="11" id="KW-1185">Reference proteome</keyword>
<dbReference type="GO" id="GO:0015035">
    <property type="term" value="F:protein-disulfide reductase activity"/>
    <property type="evidence" value="ECO:0007669"/>
    <property type="project" value="UniProtKB-UniRule"/>
</dbReference>
<feature type="domain" description="Thioredoxin" evidence="9">
    <location>
        <begin position="1"/>
        <end position="110"/>
    </location>
</feature>
<dbReference type="GO" id="GO:0045454">
    <property type="term" value="P:cell redox homeostasis"/>
    <property type="evidence" value="ECO:0007669"/>
    <property type="project" value="TreeGrafter"/>
</dbReference>
<evidence type="ECO:0000256" key="8">
    <source>
        <dbReference type="PIRSR" id="PIRSR000077-4"/>
    </source>
</evidence>
<dbReference type="PROSITE" id="PS51352">
    <property type="entry name" value="THIOREDOXIN_2"/>
    <property type="match status" value="1"/>
</dbReference>
<dbReference type="SUPFAM" id="SSF52833">
    <property type="entry name" value="Thioredoxin-like"/>
    <property type="match status" value="1"/>
</dbReference>
<dbReference type="CDD" id="cd02947">
    <property type="entry name" value="TRX_family"/>
    <property type="match status" value="1"/>
</dbReference>
<dbReference type="PIRSF" id="PIRSF000077">
    <property type="entry name" value="Thioredoxin"/>
    <property type="match status" value="1"/>
</dbReference>
<dbReference type="NCBIfam" id="TIGR01068">
    <property type="entry name" value="thioredoxin"/>
    <property type="match status" value="1"/>
</dbReference>
<dbReference type="InterPro" id="IPR013766">
    <property type="entry name" value="Thioredoxin_domain"/>
</dbReference>
<evidence type="ECO:0000313" key="10">
    <source>
        <dbReference type="EMBL" id="MBB6439272.1"/>
    </source>
</evidence>
<proteinExistence type="inferred from homology"/>
<organism evidence="10 11">
    <name type="scientific">Streptomyces candidus</name>
    <dbReference type="NCBI Taxonomy" id="67283"/>
    <lineage>
        <taxon>Bacteria</taxon>
        <taxon>Bacillati</taxon>
        <taxon>Actinomycetota</taxon>
        <taxon>Actinomycetes</taxon>
        <taxon>Kitasatosporales</taxon>
        <taxon>Streptomycetaceae</taxon>
        <taxon>Streptomyces</taxon>
    </lineage>
</organism>
<evidence type="ECO:0000256" key="2">
    <source>
        <dbReference type="ARBA" id="ARBA00022448"/>
    </source>
</evidence>
<dbReference type="PRINTS" id="PR00421">
    <property type="entry name" value="THIOREDOXIN"/>
</dbReference>
<evidence type="ECO:0000256" key="5">
    <source>
        <dbReference type="ARBA" id="ARBA00023284"/>
    </source>
</evidence>
<comment type="caution">
    <text evidence="10">The sequence shown here is derived from an EMBL/GenBank/DDBJ whole genome shotgun (WGS) entry which is preliminary data.</text>
</comment>
<sequence length="110" mass="11952">MFRTAGLDEVTDANFDEVVLKSDLPVLVEFGADWCGPCRQIAPVLKALADEERDRLKIVQLDVDTSPGTAAAYGVLAAPTLMVFRGGEPVRSIVGTRPKRRLLQELEGVV</sequence>
<dbReference type="InterPro" id="IPR005746">
    <property type="entry name" value="Thioredoxin"/>
</dbReference>
<dbReference type="FunFam" id="3.40.30.10:FF:000001">
    <property type="entry name" value="Thioredoxin"/>
    <property type="match status" value="1"/>
</dbReference>
<feature type="disulfide bond" description="Redox-active" evidence="8">
    <location>
        <begin position="35"/>
        <end position="38"/>
    </location>
</feature>
<accession>A0A7X0LSJ2</accession>
<dbReference type="AlphaFoldDB" id="A0A7X0LSJ2"/>
<evidence type="ECO:0000259" key="9">
    <source>
        <dbReference type="PROSITE" id="PS51352"/>
    </source>
</evidence>
<protein>
    <recommendedName>
        <fullName evidence="6 7">Thioredoxin</fullName>
    </recommendedName>
</protein>
<name>A0A7X0LSJ2_9ACTN</name>
<dbReference type="Pfam" id="PF00085">
    <property type="entry name" value="Thioredoxin"/>
    <property type="match status" value="1"/>
</dbReference>
<evidence type="ECO:0000256" key="1">
    <source>
        <dbReference type="ARBA" id="ARBA00008987"/>
    </source>
</evidence>
<keyword evidence="5 8" id="KW-0676">Redox-active center</keyword>
<keyword evidence="3" id="KW-0249">Electron transport</keyword>
<comment type="similarity">
    <text evidence="1 7">Belongs to the thioredoxin family.</text>
</comment>
<keyword evidence="2" id="KW-0813">Transport</keyword>
<dbReference type="EMBL" id="JACHEM010000019">
    <property type="protein sequence ID" value="MBB6439272.1"/>
    <property type="molecule type" value="Genomic_DNA"/>
</dbReference>
<dbReference type="InterPro" id="IPR036249">
    <property type="entry name" value="Thioredoxin-like_sf"/>
</dbReference>
<gene>
    <name evidence="10" type="ORF">HNQ79_005784</name>
</gene>
<evidence type="ECO:0000313" key="11">
    <source>
        <dbReference type="Proteomes" id="UP000540423"/>
    </source>
</evidence>
<evidence type="ECO:0000256" key="4">
    <source>
        <dbReference type="ARBA" id="ARBA00023157"/>
    </source>
</evidence>